<name>A0AAU9IXK9_9CILI</name>
<sequence length="653" mass="74883">METWYNNQDSNLEITGQNFFVMKPSQDKTTRGNVKSPTNINKLESSTSIPAKEWEFLNELLNKPDKSPSLLDPNAKRNSLSIPLKSREISPNKIPEKVTHFIKNSKGIVLRQAYAKKGQISPFPEPIPECRSLSVKVHRCLSNTDVINGSSPLQTKKSAFLKSDDSIKEEKFKIKSKKMTVKRRKKIENNQLEAVKINLAILSLQKSFGIEITPNENPTYKFFVGSGNNHQLVLKILKAKPKWEQSYSPYSANLIWTQVKRKEIVEVLETSGKKETRAIDVSDNTINFITNSQEFCHLSPLSTLISTRTKLYNRIERNNELASKKRLFANMCSYYESINKNPFNVLPMTFHIVDGTRDPNFPKLQEYFNSIKSEANLVNLWIVKPGELTNRGNGITVCSTLEEIINRIEEASSGLKHSYIVQKYIENPLLYRDRKFDIRCYTLIACINGSIQAYFYREGYLRTACQKFTLDITQNKFVHLTNDAVQKKSPEYGKFEAGNKLSYDEFQEYIDNEIHAKVNFKREIYPKIRNIVQDTVAATCGKLDPKHRLHTFEILGYDFMLDDNFNPWLIEVNTNPCLALSCPLLGSLITKMLEDSFRLVVDPVFPEDSQSLIIDTGYELIYSTAKHSLRNIKEEENLEEISDGDVNSDVEAN</sequence>
<dbReference type="PANTHER" id="PTHR46069">
    <property type="entry name" value="TUBULIN TYROSINE LIGASE"/>
    <property type="match status" value="1"/>
</dbReference>
<proteinExistence type="predicted"/>
<gene>
    <name evidence="1" type="ORF">BSTOLATCC_MIC7843</name>
</gene>
<organism evidence="1 2">
    <name type="scientific">Blepharisma stoltei</name>
    <dbReference type="NCBI Taxonomy" id="1481888"/>
    <lineage>
        <taxon>Eukaryota</taxon>
        <taxon>Sar</taxon>
        <taxon>Alveolata</taxon>
        <taxon>Ciliophora</taxon>
        <taxon>Postciliodesmatophora</taxon>
        <taxon>Heterotrichea</taxon>
        <taxon>Heterotrichida</taxon>
        <taxon>Blepharismidae</taxon>
        <taxon>Blepharisma</taxon>
    </lineage>
</organism>
<evidence type="ECO:0000313" key="1">
    <source>
        <dbReference type="EMBL" id="CAG9313058.1"/>
    </source>
</evidence>
<dbReference type="AlphaFoldDB" id="A0AAU9IXK9"/>
<protein>
    <submittedName>
        <fullName evidence="1">Uncharacterized protein</fullName>
    </submittedName>
</protein>
<dbReference type="Proteomes" id="UP001162131">
    <property type="component" value="Unassembled WGS sequence"/>
</dbReference>
<dbReference type="InterPro" id="IPR004344">
    <property type="entry name" value="TTL/TTLL_fam"/>
</dbReference>
<keyword evidence="2" id="KW-1185">Reference proteome</keyword>
<evidence type="ECO:0000313" key="2">
    <source>
        <dbReference type="Proteomes" id="UP001162131"/>
    </source>
</evidence>
<comment type="caution">
    <text evidence="1">The sequence shown here is derived from an EMBL/GenBank/DDBJ whole genome shotgun (WGS) entry which is preliminary data.</text>
</comment>
<accession>A0AAU9IXK9</accession>
<dbReference type="SUPFAM" id="SSF56059">
    <property type="entry name" value="Glutathione synthetase ATP-binding domain-like"/>
    <property type="match status" value="1"/>
</dbReference>
<dbReference type="PROSITE" id="PS51221">
    <property type="entry name" value="TTL"/>
    <property type="match status" value="1"/>
</dbReference>
<dbReference type="Pfam" id="PF03133">
    <property type="entry name" value="TTL"/>
    <property type="match status" value="1"/>
</dbReference>
<reference evidence="1" key="1">
    <citation type="submission" date="2021-09" db="EMBL/GenBank/DDBJ databases">
        <authorList>
            <consortium name="AG Swart"/>
            <person name="Singh M."/>
            <person name="Singh A."/>
            <person name="Seah K."/>
            <person name="Emmerich C."/>
        </authorList>
    </citation>
    <scope>NUCLEOTIDE SEQUENCE</scope>
    <source>
        <strain evidence="1">ATCC30299</strain>
    </source>
</reference>
<dbReference type="Gene3D" id="3.30.470.20">
    <property type="entry name" value="ATP-grasp fold, B domain"/>
    <property type="match status" value="1"/>
</dbReference>
<dbReference type="EMBL" id="CAJZBQ010000009">
    <property type="protein sequence ID" value="CAG9313058.1"/>
    <property type="molecule type" value="Genomic_DNA"/>
</dbReference>
<dbReference type="PANTHER" id="PTHR46069:SF1">
    <property type="entry name" value="CHROMOSOME UNDETERMINED SCAFFOLD_125, WHOLE GENOME SHOTGUN SEQUENCE"/>
    <property type="match status" value="1"/>
</dbReference>